<dbReference type="EC" id="2.1.2.9" evidence="1"/>
<protein>
    <submittedName>
        <fullName evidence="1">Methionyl-tRNA formyltransferase</fullName>
        <ecNumber evidence="1">2.1.2.9</ecNumber>
    </submittedName>
</protein>
<comment type="caution">
    <text evidence="1">The sequence shown here is derived from an EMBL/GenBank/DDBJ whole genome shotgun (WGS) entry which is preliminary data.</text>
</comment>
<sequence length="278" mass="31378">MKFAFVTCVQLGLSCIEKIYEVGGSLDLLITLHDHKAKNKSGRIYLDDFANQHKIDLFKINHINDQDVVEKIKRKNIDWLFIIGWSQIAGKEVLDAPNRGAIGMHPTLLPEGRGRAAIPWAILKGLDKTGVTMFKLDTGVDTGDIMGVYEISLSKETTATELYGKVNDAHQFLIEKVWDDLVTDRLELRKQNDALASYWEGRRPEDGQLNNSMTMGEAACLVRATTFPYPGAFFTTEDKKIIVWSGDVQKILPDNSQMHLKLKDGYLLPVEYEIVINH</sequence>
<reference evidence="1" key="1">
    <citation type="submission" date="2023-07" db="EMBL/GenBank/DDBJ databases">
        <title>Sorghum-associated microbial communities from plants grown in Nebraska, USA.</title>
        <authorList>
            <person name="Schachtman D."/>
        </authorList>
    </citation>
    <scope>NUCLEOTIDE SEQUENCE</scope>
    <source>
        <strain evidence="1">2697</strain>
    </source>
</reference>
<accession>A0ACC6L4E1</accession>
<dbReference type="EMBL" id="JAVDTF010000006">
    <property type="protein sequence ID" value="MDR6786153.1"/>
    <property type="molecule type" value="Genomic_DNA"/>
</dbReference>
<evidence type="ECO:0000313" key="1">
    <source>
        <dbReference type="EMBL" id="MDR6786153.1"/>
    </source>
</evidence>
<dbReference type="Proteomes" id="UP001246858">
    <property type="component" value="Unassembled WGS sequence"/>
</dbReference>
<name>A0ACC6L4E1_9SPHI</name>
<gene>
    <name evidence="1" type="ORF">J2X78_004746</name>
</gene>
<keyword evidence="1" id="KW-0808">Transferase</keyword>
<keyword evidence="2" id="KW-1185">Reference proteome</keyword>
<organism evidence="1 2">
    <name type="scientific">Pedobacter africanus</name>
    <dbReference type="NCBI Taxonomy" id="151894"/>
    <lineage>
        <taxon>Bacteria</taxon>
        <taxon>Pseudomonadati</taxon>
        <taxon>Bacteroidota</taxon>
        <taxon>Sphingobacteriia</taxon>
        <taxon>Sphingobacteriales</taxon>
        <taxon>Sphingobacteriaceae</taxon>
        <taxon>Pedobacter</taxon>
    </lineage>
</organism>
<evidence type="ECO:0000313" key="2">
    <source>
        <dbReference type="Proteomes" id="UP001246858"/>
    </source>
</evidence>
<proteinExistence type="predicted"/>